<evidence type="ECO:0000259" key="1">
    <source>
        <dbReference type="Pfam" id="PF01548"/>
    </source>
</evidence>
<keyword evidence="3" id="KW-1185">Reference proteome</keyword>
<dbReference type="GO" id="GO:0004803">
    <property type="term" value="F:transposase activity"/>
    <property type="evidence" value="ECO:0007669"/>
    <property type="project" value="InterPro"/>
</dbReference>
<dbReference type="PANTHER" id="PTHR33055:SF3">
    <property type="entry name" value="PUTATIVE TRANSPOSASE FOR IS117-RELATED"/>
    <property type="match status" value="1"/>
</dbReference>
<organism evidence="2 3">
    <name type="scientific">Actinopolymorpha pittospori</name>
    <dbReference type="NCBI Taxonomy" id="648752"/>
    <lineage>
        <taxon>Bacteria</taxon>
        <taxon>Bacillati</taxon>
        <taxon>Actinomycetota</taxon>
        <taxon>Actinomycetes</taxon>
        <taxon>Propionibacteriales</taxon>
        <taxon>Actinopolymorphaceae</taxon>
        <taxon>Actinopolymorpha</taxon>
    </lineage>
</organism>
<evidence type="ECO:0000313" key="2">
    <source>
        <dbReference type="EMBL" id="MBE1610059.1"/>
    </source>
</evidence>
<feature type="domain" description="Transposase IS110-like N-terminal" evidence="1">
    <location>
        <begin position="5"/>
        <end position="161"/>
    </location>
</feature>
<reference evidence="2" key="1">
    <citation type="submission" date="2020-10" db="EMBL/GenBank/DDBJ databases">
        <title>Sequencing the genomes of 1000 actinobacteria strains.</title>
        <authorList>
            <person name="Klenk H.-P."/>
        </authorList>
    </citation>
    <scope>NUCLEOTIDE SEQUENCE</scope>
    <source>
        <strain evidence="2">DSM 45354</strain>
    </source>
</reference>
<dbReference type="Pfam" id="PF01548">
    <property type="entry name" value="DEDD_Tnp_IS110"/>
    <property type="match status" value="1"/>
</dbReference>
<evidence type="ECO:0000313" key="3">
    <source>
        <dbReference type="Proteomes" id="UP000638648"/>
    </source>
</evidence>
<dbReference type="EMBL" id="JADBEM010000001">
    <property type="protein sequence ID" value="MBE1610059.1"/>
    <property type="molecule type" value="Genomic_DNA"/>
</dbReference>
<dbReference type="Proteomes" id="UP000638648">
    <property type="component" value="Unassembled WGS sequence"/>
</dbReference>
<dbReference type="InterPro" id="IPR047650">
    <property type="entry name" value="Transpos_IS110"/>
</dbReference>
<dbReference type="InterPro" id="IPR002525">
    <property type="entry name" value="Transp_IS110-like_N"/>
</dbReference>
<proteinExistence type="predicted"/>
<dbReference type="GO" id="GO:0003677">
    <property type="term" value="F:DNA binding"/>
    <property type="evidence" value="ECO:0007669"/>
    <property type="project" value="InterPro"/>
</dbReference>
<comment type="caution">
    <text evidence="2">The sequence shown here is derived from an EMBL/GenBank/DDBJ whole genome shotgun (WGS) entry which is preliminary data.</text>
</comment>
<gene>
    <name evidence="2" type="ORF">HEB94_006907</name>
</gene>
<name>A0A927N0S9_9ACTN</name>
<protein>
    <submittedName>
        <fullName evidence="2">Transposase</fullName>
    </submittedName>
</protein>
<sequence>MLLFVGDDWSEDHHDVEVMDASGRRLAKARLPEGVAGMTRLHVMIGQWLGDDATDIEDVAARVKIGIETDRGPWVQVLVAAGYTVYAVNPLQAARYRERLVLSGAKSDAADAHMLADMVRTDSHQLRPVAGDSVEAEAVKVVTRMHKTLVWERTRAGQRLPRAVPRQNQKARAFGPPP</sequence>
<dbReference type="PANTHER" id="PTHR33055">
    <property type="entry name" value="TRANSPOSASE FOR INSERTION SEQUENCE ELEMENT IS1111A"/>
    <property type="match status" value="1"/>
</dbReference>
<accession>A0A927N0S9</accession>
<dbReference type="GO" id="GO:0006313">
    <property type="term" value="P:DNA transposition"/>
    <property type="evidence" value="ECO:0007669"/>
    <property type="project" value="InterPro"/>
</dbReference>
<dbReference type="AlphaFoldDB" id="A0A927N0S9"/>